<accession>A0ABM6YX37</accession>
<evidence type="ECO:0000313" key="2">
    <source>
        <dbReference type="EMBL" id="AXY02309.1"/>
    </source>
</evidence>
<keyword evidence="3" id="KW-1185">Reference proteome</keyword>
<evidence type="ECO:0000313" key="3">
    <source>
        <dbReference type="Proteomes" id="UP000262832"/>
    </source>
</evidence>
<keyword evidence="1" id="KW-0472">Membrane</keyword>
<organism evidence="2 3">
    <name type="scientific">Vibrio alfacsensis</name>
    <dbReference type="NCBI Taxonomy" id="1074311"/>
    <lineage>
        <taxon>Bacteria</taxon>
        <taxon>Pseudomonadati</taxon>
        <taxon>Pseudomonadota</taxon>
        <taxon>Gammaproteobacteria</taxon>
        <taxon>Vibrionales</taxon>
        <taxon>Vibrionaceae</taxon>
        <taxon>Vibrio</taxon>
    </lineage>
</organism>
<sequence>MIRKWIERSLMLSAIVGSIVAFMLYGDLIARYINPPIDESIVYGKWIEQDVAPYVREEFVLSSGGVAVNGAIVATEFEFDGDSLSYKVGSTVRKFEFINQQHSEMKLDSNAHYLPVFRIEGHTQRSVR</sequence>
<gene>
    <name evidence="2" type="ORF">D1115_03780</name>
</gene>
<dbReference type="Proteomes" id="UP000262832">
    <property type="component" value="Chromosome I"/>
</dbReference>
<dbReference type="InterPro" id="IPR021271">
    <property type="entry name" value="DUF2850"/>
</dbReference>
<keyword evidence="1" id="KW-1133">Transmembrane helix</keyword>
<reference evidence="2 3" key="1">
    <citation type="submission" date="2018-08" db="EMBL/GenBank/DDBJ databases">
        <title>Genomic taxonomy of the Vibrionaceae family.</title>
        <authorList>
            <person name="Gomez-Gil B."/>
            <person name="Tanaka M."/>
            <person name="Sawabe T."/>
            <person name="Enciso-Ibarra K."/>
        </authorList>
    </citation>
    <scope>NUCLEOTIDE SEQUENCE [LARGE SCALE GENOMIC DNA]</scope>
    <source>
        <strain evidence="2 3">CAIM 1831</strain>
    </source>
</reference>
<proteinExistence type="predicted"/>
<evidence type="ECO:0000256" key="1">
    <source>
        <dbReference type="SAM" id="Phobius"/>
    </source>
</evidence>
<dbReference type="Pfam" id="PF11012">
    <property type="entry name" value="DUF2850"/>
    <property type="match status" value="1"/>
</dbReference>
<dbReference type="EMBL" id="CP032093">
    <property type="protein sequence ID" value="AXY02309.1"/>
    <property type="molecule type" value="Genomic_DNA"/>
</dbReference>
<protein>
    <submittedName>
        <fullName evidence="2">DUF2850 domain-containing protein</fullName>
    </submittedName>
</protein>
<feature type="transmembrane region" description="Helical" evidence="1">
    <location>
        <begin position="12"/>
        <end position="33"/>
    </location>
</feature>
<name>A0ABM6YX37_9VIBR</name>
<keyword evidence="1" id="KW-0812">Transmembrane</keyword>